<protein>
    <submittedName>
        <fullName evidence="1">Uncharacterized protein</fullName>
    </submittedName>
</protein>
<evidence type="ECO:0000313" key="1">
    <source>
        <dbReference type="EMBL" id="KAF7358914.1"/>
    </source>
</evidence>
<evidence type="ECO:0000313" key="2">
    <source>
        <dbReference type="Proteomes" id="UP000623467"/>
    </source>
</evidence>
<sequence length="83" mass="9257">MATSSRCKCEIKGCSAALHPHGCMVFLEYRYVWASRRQHVGLALKKREVFSSADALTVRISSTWDIDLGETLLSARSHLGSMQ</sequence>
<gene>
    <name evidence="1" type="ORF">MSAN_01231800</name>
</gene>
<dbReference type="AlphaFoldDB" id="A0A8H7D1U4"/>
<dbReference type="Proteomes" id="UP000623467">
    <property type="component" value="Unassembled WGS sequence"/>
</dbReference>
<accession>A0A8H7D1U4</accession>
<keyword evidence="2" id="KW-1185">Reference proteome</keyword>
<proteinExistence type="predicted"/>
<organism evidence="1 2">
    <name type="scientific">Mycena sanguinolenta</name>
    <dbReference type="NCBI Taxonomy" id="230812"/>
    <lineage>
        <taxon>Eukaryota</taxon>
        <taxon>Fungi</taxon>
        <taxon>Dikarya</taxon>
        <taxon>Basidiomycota</taxon>
        <taxon>Agaricomycotina</taxon>
        <taxon>Agaricomycetes</taxon>
        <taxon>Agaricomycetidae</taxon>
        <taxon>Agaricales</taxon>
        <taxon>Marasmiineae</taxon>
        <taxon>Mycenaceae</taxon>
        <taxon>Mycena</taxon>
    </lineage>
</organism>
<comment type="caution">
    <text evidence="1">The sequence shown here is derived from an EMBL/GenBank/DDBJ whole genome shotgun (WGS) entry which is preliminary data.</text>
</comment>
<reference evidence="1" key="1">
    <citation type="submission" date="2020-05" db="EMBL/GenBank/DDBJ databases">
        <title>Mycena genomes resolve the evolution of fungal bioluminescence.</title>
        <authorList>
            <person name="Tsai I.J."/>
        </authorList>
    </citation>
    <scope>NUCLEOTIDE SEQUENCE</scope>
    <source>
        <strain evidence="1">160909Yilan</strain>
    </source>
</reference>
<dbReference type="EMBL" id="JACAZH010000009">
    <property type="protein sequence ID" value="KAF7358914.1"/>
    <property type="molecule type" value="Genomic_DNA"/>
</dbReference>
<name>A0A8H7D1U4_9AGAR</name>